<dbReference type="InterPro" id="IPR004589">
    <property type="entry name" value="DNA_helicase_ATP-dep_RecQ"/>
</dbReference>
<dbReference type="SUPFAM" id="SSF52540">
    <property type="entry name" value="P-loop containing nucleoside triphosphate hydrolases"/>
    <property type="match status" value="1"/>
</dbReference>
<dbReference type="PANTHER" id="PTHR13710">
    <property type="entry name" value="DNA HELICASE RECQ FAMILY MEMBER"/>
    <property type="match status" value="1"/>
</dbReference>
<dbReference type="Pfam" id="PF00271">
    <property type="entry name" value="Helicase_C"/>
    <property type="match status" value="1"/>
</dbReference>
<protein>
    <submittedName>
        <fullName evidence="8">ATP-dependent DNA helicase RecQ</fullName>
    </submittedName>
</protein>
<dbReference type="NCBIfam" id="TIGR00614">
    <property type="entry name" value="recQ_fam"/>
    <property type="match status" value="1"/>
</dbReference>
<dbReference type="Proteomes" id="UP000182089">
    <property type="component" value="Unassembled WGS sequence"/>
</dbReference>
<dbReference type="PROSITE" id="PS51192">
    <property type="entry name" value="HELICASE_ATP_BIND_1"/>
    <property type="match status" value="1"/>
</dbReference>
<evidence type="ECO:0000256" key="1">
    <source>
        <dbReference type="ARBA" id="ARBA00022741"/>
    </source>
</evidence>
<comment type="caution">
    <text evidence="8">The sequence shown here is derived from an EMBL/GenBank/DDBJ whole genome shotgun (WGS) entry which is preliminary data.</text>
</comment>
<dbReference type="PROSITE" id="PS51194">
    <property type="entry name" value="HELICASE_CTER"/>
    <property type="match status" value="1"/>
</dbReference>
<evidence type="ECO:0000256" key="3">
    <source>
        <dbReference type="ARBA" id="ARBA00022806"/>
    </source>
</evidence>
<dbReference type="InterPro" id="IPR001650">
    <property type="entry name" value="Helicase_C-like"/>
</dbReference>
<evidence type="ECO:0000313" key="8">
    <source>
        <dbReference type="EMBL" id="SEM66155.1"/>
    </source>
</evidence>
<gene>
    <name evidence="8" type="ORF">SAMN05216431_10670</name>
</gene>
<dbReference type="SMART" id="SM00490">
    <property type="entry name" value="HELICc"/>
    <property type="match status" value="1"/>
</dbReference>
<dbReference type="Gene3D" id="3.40.50.300">
    <property type="entry name" value="P-loop containing nucleotide triphosphate hydrolases"/>
    <property type="match status" value="2"/>
</dbReference>
<name>A0ABY1ABK2_9LACO</name>
<dbReference type="PROSITE" id="PS00690">
    <property type="entry name" value="DEAH_ATP_HELICASE"/>
    <property type="match status" value="1"/>
</dbReference>
<keyword evidence="4" id="KW-0067">ATP-binding</keyword>
<evidence type="ECO:0000259" key="6">
    <source>
        <dbReference type="PROSITE" id="PS51192"/>
    </source>
</evidence>
<accession>A0ABY1ABK2</accession>
<feature type="domain" description="Helicase ATP-binding" evidence="6">
    <location>
        <begin position="28"/>
        <end position="195"/>
    </location>
</feature>
<keyword evidence="1" id="KW-0547">Nucleotide-binding</keyword>
<evidence type="ECO:0000259" key="7">
    <source>
        <dbReference type="PROSITE" id="PS51194"/>
    </source>
</evidence>
<feature type="domain" description="Helicase C-terminal" evidence="7">
    <location>
        <begin position="223"/>
        <end position="367"/>
    </location>
</feature>
<dbReference type="EMBL" id="FOCC01000006">
    <property type="protein sequence ID" value="SEM66155.1"/>
    <property type="molecule type" value="Genomic_DNA"/>
</dbReference>
<sequence>MVQTIDLNAALMKYFGYQHFKPGQKEILEALLAQKNVLGILPTGVGKSLCYQLYGYLVKKTVVIVSPLISLMQDQVANLYLRGEKKAIALNSNLTFAQRREILAKLKFFRFIYVSPELLKNPAVLAALQKLDLGLFVVDEAHCISTWGPDFRPDYLDLGKIRQRLANPLTLALTATATLKVEMQIKQILFFDAQTKVVRFAVNRANIFLDVEEVSDEAQKNARLLELTTNLQGPGLIYFSSKKKAEEINQLILQKSDLKSAVYHAGMANEDRFAVLEQFLRDELDIICATSAFGMGINKQNIRYIIHYHLPSSLEDYVQEYGRCSRDGQKGAAIILYQDSDLDLQKYLLEKTFPKLQEITYFFKQNKVLRQILQENPPFDLLARYQQLGFTQAQVERLIKERLVERKQALDEIKSYLGSNCLRKKIAQYFGDQLPEQANCCSPQNETVSLSQLGQKKVALAKRATFEDYQSVLKKLFNQ</sequence>
<proteinExistence type="predicted"/>
<evidence type="ECO:0000313" key="9">
    <source>
        <dbReference type="Proteomes" id="UP000182089"/>
    </source>
</evidence>
<keyword evidence="3 8" id="KW-0347">Helicase</keyword>
<keyword evidence="2" id="KW-0378">Hydrolase</keyword>
<dbReference type="InterPro" id="IPR027417">
    <property type="entry name" value="P-loop_NTPase"/>
</dbReference>
<keyword evidence="5" id="KW-0238">DNA-binding</keyword>
<reference evidence="8 9" key="1">
    <citation type="submission" date="2016-10" db="EMBL/GenBank/DDBJ databases">
        <authorList>
            <person name="Varghese N."/>
            <person name="Submissions S."/>
        </authorList>
    </citation>
    <scope>NUCLEOTIDE SEQUENCE [LARGE SCALE GENOMIC DNA]</scope>
    <source>
        <strain evidence="8 9">WC1T17</strain>
    </source>
</reference>
<dbReference type="GO" id="GO:0004386">
    <property type="term" value="F:helicase activity"/>
    <property type="evidence" value="ECO:0007669"/>
    <property type="project" value="UniProtKB-KW"/>
</dbReference>
<dbReference type="InterPro" id="IPR011545">
    <property type="entry name" value="DEAD/DEAH_box_helicase_dom"/>
</dbReference>
<dbReference type="InterPro" id="IPR002464">
    <property type="entry name" value="DNA/RNA_helicase_DEAH_CS"/>
</dbReference>
<dbReference type="SMART" id="SM00487">
    <property type="entry name" value="DEXDc"/>
    <property type="match status" value="1"/>
</dbReference>
<dbReference type="Pfam" id="PF00270">
    <property type="entry name" value="DEAD"/>
    <property type="match status" value="1"/>
</dbReference>
<evidence type="ECO:0000256" key="2">
    <source>
        <dbReference type="ARBA" id="ARBA00022801"/>
    </source>
</evidence>
<dbReference type="CDD" id="cd17920">
    <property type="entry name" value="DEXHc_RecQ"/>
    <property type="match status" value="1"/>
</dbReference>
<dbReference type="PANTHER" id="PTHR13710:SF84">
    <property type="entry name" value="ATP-DEPENDENT DNA HELICASE RECS-RELATED"/>
    <property type="match status" value="1"/>
</dbReference>
<evidence type="ECO:0000256" key="5">
    <source>
        <dbReference type="ARBA" id="ARBA00023125"/>
    </source>
</evidence>
<evidence type="ECO:0000256" key="4">
    <source>
        <dbReference type="ARBA" id="ARBA00022840"/>
    </source>
</evidence>
<dbReference type="InterPro" id="IPR014001">
    <property type="entry name" value="Helicase_ATP-bd"/>
</dbReference>
<organism evidence="8 9">
    <name type="scientific">Ligilactobacillus ruminis</name>
    <dbReference type="NCBI Taxonomy" id="1623"/>
    <lineage>
        <taxon>Bacteria</taxon>
        <taxon>Bacillati</taxon>
        <taxon>Bacillota</taxon>
        <taxon>Bacilli</taxon>
        <taxon>Lactobacillales</taxon>
        <taxon>Lactobacillaceae</taxon>
        <taxon>Ligilactobacillus</taxon>
    </lineage>
</organism>